<dbReference type="SUPFAM" id="SSF51713">
    <property type="entry name" value="tRNA-guanine transglycosylase"/>
    <property type="match status" value="1"/>
</dbReference>
<evidence type="ECO:0000313" key="2">
    <source>
        <dbReference type="EMBL" id="GAA5533813.1"/>
    </source>
</evidence>
<proteinExistence type="predicted"/>
<feature type="domain" description="tRNA-guanine(15) transglycosylase-like" evidence="1">
    <location>
        <begin position="47"/>
        <end position="224"/>
    </location>
</feature>
<keyword evidence="3" id="KW-1185">Reference proteome</keyword>
<comment type="caution">
    <text evidence="2">The sequence shown here is derived from an EMBL/GenBank/DDBJ whole genome shotgun (WGS) entry which is preliminary data.</text>
</comment>
<accession>A0ABP9XGR3</accession>
<evidence type="ECO:0000313" key="3">
    <source>
        <dbReference type="Proteomes" id="UP001404956"/>
    </source>
</evidence>
<dbReference type="Gene3D" id="3.20.20.105">
    <property type="entry name" value="Queuine tRNA-ribosyltransferase-like"/>
    <property type="match status" value="1"/>
</dbReference>
<dbReference type="InterPro" id="IPR036511">
    <property type="entry name" value="TGT-like_sf"/>
</dbReference>
<reference evidence="2 3" key="1">
    <citation type="submission" date="2024-02" db="EMBL/GenBank/DDBJ databases">
        <title>Deinococcus aluminii NBRC 112889.</title>
        <authorList>
            <person name="Ichikawa N."/>
            <person name="Katano-Makiyama Y."/>
            <person name="Hidaka K."/>
        </authorList>
    </citation>
    <scope>NUCLEOTIDE SEQUENCE [LARGE SCALE GENOMIC DNA]</scope>
    <source>
        <strain evidence="2 3">NBRC 112889</strain>
    </source>
</reference>
<dbReference type="Pfam" id="PF01702">
    <property type="entry name" value="TGT"/>
    <property type="match status" value="1"/>
</dbReference>
<dbReference type="InterPro" id="IPR002616">
    <property type="entry name" value="tRNA_ribo_trans-like"/>
</dbReference>
<name>A0ABP9XGR3_9DEIO</name>
<organism evidence="2 3">
    <name type="scientific">Deinococcus aluminii</name>
    <dbReference type="NCBI Taxonomy" id="1656885"/>
    <lineage>
        <taxon>Bacteria</taxon>
        <taxon>Thermotogati</taxon>
        <taxon>Deinococcota</taxon>
        <taxon>Deinococci</taxon>
        <taxon>Deinococcales</taxon>
        <taxon>Deinococcaceae</taxon>
        <taxon>Deinococcus</taxon>
    </lineage>
</organism>
<dbReference type="Proteomes" id="UP001404956">
    <property type="component" value="Unassembled WGS sequence"/>
</dbReference>
<sequence>MPFIPALSPRFELDRLLTPSAARLAPALLHSAAELLRCSLPGPPPYPLWLDSGGYAALDARNEVREEAGLGVLRVASYTLTPQSVLHLAVTLQAAVTFTLDFPSPDPRDKARRDALSLANARWTLAQPRPCRVYACLQPGQDPGPLLELRPDGIALGGLAPHAANLPLLREEVTRVRRALPEDLPLHVFGIGRPEALRCIRDAGATSADSASPQRTAVGGRTFDGVALEEPSLAERLNLAVRNLRLALEAL</sequence>
<dbReference type="EMBL" id="BAABRV010000005">
    <property type="protein sequence ID" value="GAA5533813.1"/>
    <property type="molecule type" value="Genomic_DNA"/>
</dbReference>
<gene>
    <name evidence="2" type="ORF">Dalu01_02221</name>
</gene>
<protein>
    <recommendedName>
        <fullName evidence="1">tRNA-guanine(15) transglycosylase-like domain-containing protein</fullName>
    </recommendedName>
</protein>
<evidence type="ECO:0000259" key="1">
    <source>
        <dbReference type="Pfam" id="PF01702"/>
    </source>
</evidence>
<dbReference type="RefSeq" id="WP_345454562.1">
    <property type="nucleotide sequence ID" value="NZ_BAABRV010000005.1"/>
</dbReference>